<dbReference type="AlphaFoldDB" id="A0A136IIV8"/>
<dbReference type="EMBL" id="KQ964312">
    <property type="protein sequence ID" value="KXJ84915.1"/>
    <property type="molecule type" value="Genomic_DNA"/>
</dbReference>
<evidence type="ECO:0000313" key="1">
    <source>
        <dbReference type="EMBL" id="KXJ84915.1"/>
    </source>
</evidence>
<proteinExistence type="predicted"/>
<reference evidence="2" key="1">
    <citation type="submission" date="2016-02" db="EMBL/GenBank/DDBJ databases">
        <title>Draft genome sequence of Microdochium bolleyi, a fungal endophyte of beachgrass.</title>
        <authorList>
            <consortium name="DOE Joint Genome Institute"/>
            <person name="David A.S."/>
            <person name="May G."/>
            <person name="Haridas S."/>
            <person name="Lim J."/>
            <person name="Wang M."/>
            <person name="Labutti K."/>
            <person name="Lipzen A."/>
            <person name="Barry K."/>
            <person name="Grigoriev I.V."/>
        </authorList>
    </citation>
    <scope>NUCLEOTIDE SEQUENCE [LARGE SCALE GENOMIC DNA]</scope>
    <source>
        <strain evidence="2">J235TASD1</strain>
    </source>
</reference>
<dbReference type="InParanoid" id="A0A136IIV8"/>
<name>A0A136IIV8_9PEZI</name>
<accession>A0A136IIV8</accession>
<keyword evidence="2" id="KW-1185">Reference proteome</keyword>
<protein>
    <submittedName>
        <fullName evidence="1">Uncharacterized protein</fullName>
    </submittedName>
</protein>
<organism evidence="1 2">
    <name type="scientific">Microdochium bolleyi</name>
    <dbReference type="NCBI Taxonomy" id="196109"/>
    <lineage>
        <taxon>Eukaryota</taxon>
        <taxon>Fungi</taxon>
        <taxon>Dikarya</taxon>
        <taxon>Ascomycota</taxon>
        <taxon>Pezizomycotina</taxon>
        <taxon>Sordariomycetes</taxon>
        <taxon>Xylariomycetidae</taxon>
        <taxon>Xylariales</taxon>
        <taxon>Microdochiaceae</taxon>
        <taxon>Microdochium</taxon>
    </lineage>
</organism>
<dbReference type="Proteomes" id="UP000070501">
    <property type="component" value="Unassembled WGS sequence"/>
</dbReference>
<gene>
    <name evidence="1" type="ORF">Micbo1qcDRAFT_181259</name>
</gene>
<sequence>MPDIASAYEVVWDGKLGRECSKISEWRIIGPISWMASERLREVAPERIREFRERQLSNTLSNPLSNQVLEILSESAIQAGNASTDQTLEIAALDQEPLIFGHHYQKGDNVSDVYLAVLCQNPFRVVWLREEAAAKNGCKLNDYWDSQGSRTKALFAAEPGYFFFCRPSAQGPLEFKCTDGNAREMTGGGWRTQESMRGYNNDAFLVCENHLSHQVLRSKFAKCAVLGIDGKYQIFEDFPWPPGFKDDKA</sequence>
<evidence type="ECO:0000313" key="2">
    <source>
        <dbReference type="Proteomes" id="UP000070501"/>
    </source>
</evidence>